<protein>
    <recommendedName>
        <fullName evidence="7">Xylanolytic transcriptional activator regulatory domain-containing protein</fullName>
    </recommendedName>
</protein>
<dbReference type="RefSeq" id="XP_025569993.1">
    <property type="nucleotide sequence ID" value="XM_025714642.1"/>
</dbReference>
<proteinExistence type="predicted"/>
<name>A0A395GJJ8_9EURO</name>
<keyword evidence="2" id="KW-0862">Zinc</keyword>
<evidence type="ECO:0000313" key="8">
    <source>
        <dbReference type="EMBL" id="RAK95665.1"/>
    </source>
</evidence>
<keyword evidence="4" id="KW-0238">DNA-binding</keyword>
<evidence type="ECO:0000256" key="6">
    <source>
        <dbReference type="ARBA" id="ARBA00023242"/>
    </source>
</evidence>
<dbReference type="GO" id="GO:0008270">
    <property type="term" value="F:zinc ion binding"/>
    <property type="evidence" value="ECO:0007669"/>
    <property type="project" value="InterPro"/>
</dbReference>
<keyword evidence="9" id="KW-1185">Reference proteome</keyword>
<evidence type="ECO:0000256" key="5">
    <source>
        <dbReference type="ARBA" id="ARBA00023163"/>
    </source>
</evidence>
<dbReference type="STRING" id="1448316.A0A395GJJ8"/>
<keyword evidence="6" id="KW-0539">Nucleus</keyword>
<dbReference type="InterPro" id="IPR051089">
    <property type="entry name" value="prtT"/>
</dbReference>
<gene>
    <name evidence="8" type="ORF">BO80DRAFT_251210</name>
</gene>
<dbReference type="PANTHER" id="PTHR31845:SF21">
    <property type="entry name" value="REGULATORY PROTEIN LEU3"/>
    <property type="match status" value="1"/>
</dbReference>
<comment type="subcellular location">
    <subcellularLocation>
        <location evidence="1">Nucleus</location>
    </subcellularLocation>
</comment>
<dbReference type="GO" id="GO:0000981">
    <property type="term" value="F:DNA-binding transcription factor activity, RNA polymerase II-specific"/>
    <property type="evidence" value="ECO:0007669"/>
    <property type="project" value="TreeGrafter"/>
</dbReference>
<dbReference type="GO" id="GO:0006351">
    <property type="term" value="P:DNA-templated transcription"/>
    <property type="evidence" value="ECO:0007669"/>
    <property type="project" value="InterPro"/>
</dbReference>
<reference evidence="8 9" key="1">
    <citation type="submission" date="2018-02" db="EMBL/GenBank/DDBJ databases">
        <title>The genomes of Aspergillus section Nigri reveals drivers in fungal speciation.</title>
        <authorList>
            <consortium name="DOE Joint Genome Institute"/>
            <person name="Vesth T.C."/>
            <person name="Nybo J."/>
            <person name="Theobald S."/>
            <person name="Brandl J."/>
            <person name="Frisvad J.C."/>
            <person name="Nielsen K.F."/>
            <person name="Lyhne E.K."/>
            <person name="Kogle M.E."/>
            <person name="Kuo A."/>
            <person name="Riley R."/>
            <person name="Clum A."/>
            <person name="Nolan M."/>
            <person name="Lipzen A."/>
            <person name="Salamov A."/>
            <person name="Henrissat B."/>
            <person name="Wiebenga A."/>
            <person name="De vries R.P."/>
            <person name="Grigoriev I.V."/>
            <person name="Mortensen U.H."/>
            <person name="Andersen M.R."/>
            <person name="Baker S.E."/>
        </authorList>
    </citation>
    <scope>NUCLEOTIDE SEQUENCE [LARGE SCALE GENOMIC DNA]</scope>
    <source>
        <strain evidence="8 9">CBS 121593</strain>
    </source>
</reference>
<dbReference type="VEuPathDB" id="FungiDB:BO80DRAFT_251210"/>
<dbReference type="OrthoDB" id="3163292at2759"/>
<keyword evidence="5" id="KW-0804">Transcription</keyword>
<evidence type="ECO:0000256" key="3">
    <source>
        <dbReference type="ARBA" id="ARBA00023015"/>
    </source>
</evidence>
<dbReference type="GO" id="GO:0000976">
    <property type="term" value="F:transcription cis-regulatory region binding"/>
    <property type="evidence" value="ECO:0007669"/>
    <property type="project" value="TreeGrafter"/>
</dbReference>
<dbReference type="InterPro" id="IPR007219">
    <property type="entry name" value="XnlR_reg_dom"/>
</dbReference>
<dbReference type="GeneID" id="37219507"/>
<evidence type="ECO:0000313" key="9">
    <source>
        <dbReference type="Proteomes" id="UP000249402"/>
    </source>
</evidence>
<sequence length="290" mass="32472">MDASKTADPIPSLPEFSTEVAETNEWENWEETALLHMTSQTLERVTLQAHELISLIKEFYANFHPLFPILPSLPDFIKAYDANTLLLWTIIAITSKESPEYSHLCVTLIDPVRSLAGDLYHTQSRNFETIQALLLLCIWPFPFQQTVHDPSPMYCSLATQLSYQLGLHRPNLHMHWEYGATAPNARVDLQRRKAWVGCFVVNHIISTRLGTPSAVQPGRAILSEIAGSSTSELPAPLLHYAHIAYIGVKALEALGDDASSATGETKYPIPLVTTFDQKLTTMRESLSSKW</sequence>
<dbReference type="EMBL" id="KZ824487">
    <property type="protein sequence ID" value="RAK95665.1"/>
    <property type="molecule type" value="Genomic_DNA"/>
</dbReference>
<keyword evidence="3" id="KW-0805">Transcription regulation</keyword>
<dbReference type="PANTHER" id="PTHR31845">
    <property type="entry name" value="FINGER DOMAIN PROTEIN, PUTATIVE-RELATED"/>
    <property type="match status" value="1"/>
</dbReference>
<evidence type="ECO:0000259" key="7">
    <source>
        <dbReference type="Pfam" id="PF04082"/>
    </source>
</evidence>
<evidence type="ECO:0000256" key="4">
    <source>
        <dbReference type="ARBA" id="ARBA00023125"/>
    </source>
</evidence>
<dbReference type="GO" id="GO:0005634">
    <property type="term" value="C:nucleus"/>
    <property type="evidence" value="ECO:0007669"/>
    <property type="project" value="UniProtKB-SubCell"/>
</dbReference>
<evidence type="ECO:0000256" key="1">
    <source>
        <dbReference type="ARBA" id="ARBA00004123"/>
    </source>
</evidence>
<dbReference type="Pfam" id="PF04082">
    <property type="entry name" value="Fungal_trans"/>
    <property type="match status" value="1"/>
</dbReference>
<dbReference type="AlphaFoldDB" id="A0A395GJJ8"/>
<organism evidence="8 9">
    <name type="scientific">Aspergillus ibericus CBS 121593</name>
    <dbReference type="NCBI Taxonomy" id="1448316"/>
    <lineage>
        <taxon>Eukaryota</taxon>
        <taxon>Fungi</taxon>
        <taxon>Dikarya</taxon>
        <taxon>Ascomycota</taxon>
        <taxon>Pezizomycotina</taxon>
        <taxon>Eurotiomycetes</taxon>
        <taxon>Eurotiomycetidae</taxon>
        <taxon>Eurotiales</taxon>
        <taxon>Aspergillaceae</taxon>
        <taxon>Aspergillus</taxon>
        <taxon>Aspergillus subgen. Circumdati</taxon>
    </lineage>
</organism>
<evidence type="ECO:0000256" key="2">
    <source>
        <dbReference type="ARBA" id="ARBA00022833"/>
    </source>
</evidence>
<accession>A0A395GJJ8</accession>
<dbReference type="CDD" id="cd12148">
    <property type="entry name" value="fungal_TF_MHR"/>
    <property type="match status" value="1"/>
</dbReference>
<feature type="domain" description="Xylanolytic transcriptional activator regulatory" evidence="7">
    <location>
        <begin position="56"/>
        <end position="213"/>
    </location>
</feature>
<dbReference type="Proteomes" id="UP000249402">
    <property type="component" value="Unassembled WGS sequence"/>
</dbReference>